<organism evidence="4 5">
    <name type="scientific">Pelistega europaea</name>
    <dbReference type="NCBI Taxonomy" id="106147"/>
    <lineage>
        <taxon>Bacteria</taxon>
        <taxon>Pseudomonadati</taxon>
        <taxon>Pseudomonadota</taxon>
        <taxon>Betaproteobacteria</taxon>
        <taxon>Burkholderiales</taxon>
        <taxon>Alcaligenaceae</taxon>
        <taxon>Pelistega</taxon>
    </lineage>
</organism>
<dbReference type="AlphaFoldDB" id="A0A7Y4L9I3"/>
<protein>
    <submittedName>
        <fullName evidence="4">Tetratricopeptide repeat protein</fullName>
    </submittedName>
</protein>
<dbReference type="InterPro" id="IPR011990">
    <property type="entry name" value="TPR-like_helical_dom_sf"/>
</dbReference>
<dbReference type="RefSeq" id="WP_171588412.1">
    <property type="nucleotide sequence ID" value="NZ_JABGBO010000004.1"/>
</dbReference>
<dbReference type="Proteomes" id="UP000541421">
    <property type="component" value="Unassembled WGS sequence"/>
</dbReference>
<evidence type="ECO:0000256" key="3">
    <source>
        <dbReference type="SAM" id="SignalP"/>
    </source>
</evidence>
<evidence type="ECO:0000256" key="1">
    <source>
        <dbReference type="PROSITE-ProRule" id="PRU00339"/>
    </source>
</evidence>
<comment type="caution">
    <text evidence="4">The sequence shown here is derived from an EMBL/GenBank/DDBJ whole genome shotgun (WGS) entry which is preliminary data.</text>
</comment>
<feature type="region of interest" description="Disordered" evidence="2">
    <location>
        <begin position="34"/>
        <end position="58"/>
    </location>
</feature>
<proteinExistence type="predicted"/>
<evidence type="ECO:0000313" key="5">
    <source>
        <dbReference type="Proteomes" id="UP000541421"/>
    </source>
</evidence>
<name>A0A7Y4L9I3_9BURK</name>
<dbReference type="SMART" id="SM00028">
    <property type="entry name" value="TPR"/>
    <property type="match status" value="2"/>
</dbReference>
<feature type="chain" id="PRO_5031420366" evidence="3">
    <location>
        <begin position="22"/>
        <end position="218"/>
    </location>
</feature>
<keyword evidence="3" id="KW-0732">Signal</keyword>
<dbReference type="EMBL" id="JABGBO010000004">
    <property type="protein sequence ID" value="NOL49442.1"/>
    <property type="molecule type" value="Genomic_DNA"/>
</dbReference>
<feature type="signal peptide" evidence="3">
    <location>
        <begin position="1"/>
        <end position="21"/>
    </location>
</feature>
<feature type="compositionally biased region" description="Polar residues" evidence="2">
    <location>
        <begin position="34"/>
        <end position="45"/>
    </location>
</feature>
<dbReference type="PROSITE" id="PS50005">
    <property type="entry name" value="TPR"/>
    <property type="match status" value="1"/>
</dbReference>
<dbReference type="InterPro" id="IPR019734">
    <property type="entry name" value="TPR_rpt"/>
</dbReference>
<reference evidence="4 5" key="1">
    <citation type="submission" date="2020-05" db="EMBL/GenBank/DDBJ databases">
        <authorList>
            <person name="Niu N."/>
        </authorList>
    </citation>
    <scope>NUCLEOTIDE SEQUENCE [LARGE SCALE GENOMIC DNA]</scope>
    <source>
        <strain evidence="4 5">LMG10982</strain>
    </source>
</reference>
<evidence type="ECO:0000313" key="4">
    <source>
        <dbReference type="EMBL" id="NOL49442.1"/>
    </source>
</evidence>
<gene>
    <name evidence="4" type="ORF">HKX40_04740</name>
</gene>
<dbReference type="Gene3D" id="1.25.40.10">
    <property type="entry name" value="Tetratricopeptide repeat domain"/>
    <property type="match status" value="1"/>
</dbReference>
<keyword evidence="1" id="KW-0802">TPR repeat</keyword>
<evidence type="ECO:0000256" key="2">
    <source>
        <dbReference type="SAM" id="MobiDB-lite"/>
    </source>
</evidence>
<dbReference type="SUPFAM" id="SSF48452">
    <property type="entry name" value="TPR-like"/>
    <property type="match status" value="1"/>
</dbReference>
<sequence length="218" mass="23486">MNRPALLLGISLAFSTSIAVAQFVPIGDLPDVPQNTATDNQTPAVTAQPPHAIDEKPVEGGSETVAKFLDWLTPSVDTDIPETASQAASRISGLISNGHADKALSEIAKLKSNSDDGSLGTNVQLMFLEARAYTAKGDFNQALDIYRQMTYRYPELAEPWNNMAILQARAGSLDEALSSLQMALSIRPDYTIANQNIAHIYSLLAQRSLNKSGVSQKK</sequence>
<feature type="repeat" description="TPR" evidence="1">
    <location>
        <begin position="157"/>
        <end position="190"/>
    </location>
</feature>
<keyword evidence="5" id="KW-1185">Reference proteome</keyword>
<accession>A0A7Y4L9I3</accession>